<gene>
    <name evidence="1" type="ORF">AM493_15115</name>
</gene>
<dbReference type="EMBL" id="LIYD01000005">
    <property type="protein sequence ID" value="KOS07216.1"/>
    <property type="molecule type" value="Genomic_DNA"/>
</dbReference>
<comment type="caution">
    <text evidence="1">The sequence shown here is derived from an EMBL/GenBank/DDBJ whole genome shotgun (WGS) entry which is preliminary data.</text>
</comment>
<keyword evidence="2" id="KW-1185">Reference proteome</keyword>
<evidence type="ECO:0000313" key="2">
    <source>
        <dbReference type="Proteomes" id="UP000037755"/>
    </source>
</evidence>
<dbReference type="AlphaFoldDB" id="A0A0M9VIY4"/>
<dbReference type="OrthoDB" id="1377253at2"/>
<dbReference type="Proteomes" id="UP000037755">
    <property type="component" value="Unassembled WGS sequence"/>
</dbReference>
<protein>
    <submittedName>
        <fullName evidence="1">Uncharacterized protein</fullName>
    </submittedName>
</protein>
<proteinExistence type="predicted"/>
<evidence type="ECO:0000313" key="1">
    <source>
        <dbReference type="EMBL" id="KOS07216.1"/>
    </source>
</evidence>
<name>A0A0M9VIY4_9FLAO</name>
<organism evidence="1 2">
    <name type="scientific">Flavobacterium akiainvivens</name>
    <dbReference type="NCBI Taxonomy" id="1202724"/>
    <lineage>
        <taxon>Bacteria</taxon>
        <taxon>Pseudomonadati</taxon>
        <taxon>Bacteroidota</taxon>
        <taxon>Flavobacteriia</taxon>
        <taxon>Flavobacteriales</taxon>
        <taxon>Flavobacteriaceae</taxon>
        <taxon>Flavobacterium</taxon>
    </lineage>
</organism>
<accession>A0A0M9VIY4</accession>
<dbReference type="RefSeq" id="WP_054408866.1">
    <property type="nucleotide sequence ID" value="NZ_FOYA01000005.1"/>
</dbReference>
<reference evidence="1 2" key="1">
    <citation type="submission" date="2015-08" db="EMBL/GenBank/DDBJ databases">
        <title>Whole genome sequence of Flavobacterium akiainvivens IK-1T, from decaying Wikstroemia oahuensis, an endemic Hawaiian shrub.</title>
        <authorList>
            <person name="Wan X."/>
            <person name="Hou S."/>
            <person name="Saito J."/>
            <person name="Donachie S."/>
        </authorList>
    </citation>
    <scope>NUCLEOTIDE SEQUENCE [LARGE SCALE GENOMIC DNA]</scope>
    <source>
        <strain evidence="1 2">IK-1</strain>
    </source>
</reference>
<sequence>MSKLKLIIDLDLPIKELIEVIKLQGDVIETEENIFGVSNNKYVDRRIIYYDKVFWVIYSILDNYEDKCYWEDMEGYSSEQLALIGYNELKKTLG</sequence>
<dbReference type="PATRIC" id="fig|1202724.3.peg.3140"/>